<accession>A0ABS2P7P8</accession>
<evidence type="ECO:0000313" key="6">
    <source>
        <dbReference type="EMBL" id="MBM7631444.1"/>
    </source>
</evidence>
<evidence type="ECO:0000256" key="2">
    <source>
        <dbReference type="ARBA" id="ARBA00022692"/>
    </source>
</evidence>
<organism evidence="6 7">
    <name type="scientific">Geomicrobium sediminis</name>
    <dbReference type="NCBI Taxonomy" id="1347788"/>
    <lineage>
        <taxon>Bacteria</taxon>
        <taxon>Bacillati</taxon>
        <taxon>Bacillota</taxon>
        <taxon>Bacilli</taxon>
        <taxon>Bacillales</taxon>
        <taxon>Geomicrobium</taxon>
    </lineage>
</organism>
<feature type="transmembrane region" description="Helical" evidence="5">
    <location>
        <begin position="39"/>
        <end position="61"/>
    </location>
</feature>
<keyword evidence="1" id="KW-1003">Cell membrane</keyword>
<dbReference type="PANTHER" id="PTHR35529:SF1">
    <property type="entry name" value="MANGANESE EFFLUX PUMP MNTP-RELATED"/>
    <property type="match status" value="1"/>
</dbReference>
<evidence type="ECO:0000256" key="3">
    <source>
        <dbReference type="ARBA" id="ARBA00022989"/>
    </source>
</evidence>
<proteinExistence type="predicted"/>
<dbReference type="RefSeq" id="WP_204695567.1">
    <property type="nucleotide sequence ID" value="NZ_JAFBEC010000001.1"/>
</dbReference>
<dbReference type="Pfam" id="PF02659">
    <property type="entry name" value="Mntp"/>
    <property type="match status" value="1"/>
</dbReference>
<dbReference type="Proteomes" id="UP000741863">
    <property type="component" value="Unassembled WGS sequence"/>
</dbReference>
<dbReference type="InterPro" id="IPR003810">
    <property type="entry name" value="Mntp/YtaF"/>
</dbReference>
<dbReference type="EMBL" id="JAFBEC010000001">
    <property type="protein sequence ID" value="MBM7631444.1"/>
    <property type="molecule type" value="Genomic_DNA"/>
</dbReference>
<protein>
    <submittedName>
        <fullName evidence="6">Mn2+ efflux pump MntP</fullName>
    </submittedName>
</protein>
<feature type="transmembrane region" description="Helical" evidence="5">
    <location>
        <begin position="102"/>
        <end position="126"/>
    </location>
</feature>
<keyword evidence="3 5" id="KW-1133">Transmembrane helix</keyword>
<keyword evidence="4 5" id="KW-0472">Membrane</keyword>
<evidence type="ECO:0000256" key="1">
    <source>
        <dbReference type="ARBA" id="ARBA00022475"/>
    </source>
</evidence>
<gene>
    <name evidence="6" type="ORF">JOD17_000535</name>
</gene>
<evidence type="ECO:0000313" key="7">
    <source>
        <dbReference type="Proteomes" id="UP000741863"/>
    </source>
</evidence>
<evidence type="ECO:0000256" key="5">
    <source>
        <dbReference type="SAM" id="Phobius"/>
    </source>
</evidence>
<feature type="transmembrane region" description="Helical" evidence="5">
    <location>
        <begin position="6"/>
        <end position="27"/>
    </location>
</feature>
<reference evidence="6 7" key="1">
    <citation type="submission" date="2021-01" db="EMBL/GenBank/DDBJ databases">
        <title>Genomic Encyclopedia of Type Strains, Phase IV (KMG-IV): sequencing the most valuable type-strain genomes for metagenomic binning, comparative biology and taxonomic classification.</title>
        <authorList>
            <person name="Goeker M."/>
        </authorList>
    </citation>
    <scope>NUCLEOTIDE SEQUENCE [LARGE SCALE GENOMIC DNA]</scope>
    <source>
        <strain evidence="6 7">DSM 25540</strain>
    </source>
</reference>
<feature type="transmembrane region" description="Helical" evidence="5">
    <location>
        <begin position="132"/>
        <end position="155"/>
    </location>
</feature>
<keyword evidence="7" id="KW-1185">Reference proteome</keyword>
<name>A0ABS2P7P8_9BACL</name>
<comment type="caution">
    <text evidence="6">The sequence shown here is derived from an EMBL/GenBank/DDBJ whole genome shotgun (WGS) entry which is preliminary data.</text>
</comment>
<dbReference type="PANTHER" id="PTHR35529">
    <property type="entry name" value="MANGANESE EFFLUX PUMP MNTP-RELATED"/>
    <property type="match status" value="1"/>
</dbReference>
<feature type="transmembrane region" description="Helical" evidence="5">
    <location>
        <begin position="162"/>
        <end position="183"/>
    </location>
</feature>
<feature type="transmembrane region" description="Helical" evidence="5">
    <location>
        <begin position="67"/>
        <end position="90"/>
    </location>
</feature>
<evidence type="ECO:0000256" key="4">
    <source>
        <dbReference type="ARBA" id="ARBA00023136"/>
    </source>
</evidence>
<sequence length="187" mass="19836">MFEWFSLIVMAVALGMDAFSIALVFGVGPGINRSGMWRIATSVGVFHMIMPLAGMALGAWISNFYGAGVASFVAGVILALIGIQMIFTSVSGKKEQSYQLRGIGVLFFAFIVSLDSFSVGVSLGALGAEATAVILIFGFVTMLMTLIGLSLGSLFRNRIGDYGELLAGIVLSLFGVYSAYPFILQFI</sequence>
<keyword evidence="2 5" id="KW-0812">Transmembrane</keyword>